<keyword evidence="7 8" id="KW-0560">Oxidoreductase</keyword>
<dbReference type="SUPFAM" id="SSF56645">
    <property type="entry name" value="Acyl-CoA dehydrogenase NM domain-like"/>
    <property type="match status" value="1"/>
</dbReference>
<feature type="domain" description="Acyl-CoA dehydrogenase/oxidase C-terminal" evidence="9">
    <location>
        <begin position="229"/>
        <end position="377"/>
    </location>
</feature>
<keyword evidence="4" id="KW-0101">Branched-chain amino acid catabolism</keyword>
<dbReference type="PANTHER" id="PTHR43884">
    <property type="entry name" value="ACYL-COA DEHYDROGENASE"/>
    <property type="match status" value="1"/>
</dbReference>
<dbReference type="InterPro" id="IPR009075">
    <property type="entry name" value="AcylCo_DH/oxidase_C"/>
</dbReference>
<evidence type="ECO:0000313" key="13">
    <source>
        <dbReference type="Proteomes" id="UP000319619"/>
    </source>
</evidence>
<dbReference type="InterPro" id="IPR046373">
    <property type="entry name" value="Acyl-CoA_Oxase/DH_mid-dom_sf"/>
</dbReference>
<organism evidence="12 13">
    <name type="scientific">candidate division LCP-89 bacterium B3_LCP</name>
    <dbReference type="NCBI Taxonomy" id="2012998"/>
    <lineage>
        <taxon>Bacteria</taxon>
        <taxon>Pseudomonadati</taxon>
        <taxon>Bacteria division LCP-89</taxon>
    </lineage>
</organism>
<dbReference type="Gene3D" id="2.40.110.10">
    <property type="entry name" value="Butyryl-CoA Dehydrogenase, subunit A, domain 2"/>
    <property type="match status" value="1"/>
</dbReference>
<dbReference type="PANTHER" id="PTHR43884:SF12">
    <property type="entry name" value="ISOVALERYL-COA DEHYDROGENASE, MITOCHONDRIAL-RELATED"/>
    <property type="match status" value="1"/>
</dbReference>
<evidence type="ECO:0000313" key="12">
    <source>
        <dbReference type="EMBL" id="TKJ40038.1"/>
    </source>
</evidence>
<dbReference type="GO" id="GO:0003995">
    <property type="term" value="F:acyl-CoA dehydrogenase activity"/>
    <property type="evidence" value="ECO:0007669"/>
    <property type="project" value="InterPro"/>
</dbReference>
<dbReference type="GO" id="GO:0009083">
    <property type="term" value="P:branched-chain amino acid catabolic process"/>
    <property type="evidence" value="ECO:0007669"/>
    <property type="project" value="UniProtKB-KW"/>
</dbReference>
<evidence type="ECO:0000256" key="1">
    <source>
        <dbReference type="ARBA" id="ARBA00001974"/>
    </source>
</evidence>
<dbReference type="InterPro" id="IPR013786">
    <property type="entry name" value="AcylCoA_DH/ox_N"/>
</dbReference>
<dbReference type="Pfam" id="PF02770">
    <property type="entry name" value="Acyl-CoA_dh_M"/>
    <property type="match status" value="1"/>
</dbReference>
<dbReference type="FunFam" id="2.40.110.10:FF:000001">
    <property type="entry name" value="Acyl-CoA dehydrogenase, mitochondrial"/>
    <property type="match status" value="1"/>
</dbReference>
<evidence type="ECO:0000256" key="5">
    <source>
        <dbReference type="ARBA" id="ARBA00022630"/>
    </source>
</evidence>
<keyword evidence="6 8" id="KW-0274">FAD</keyword>
<comment type="pathway">
    <text evidence="2">Amino-acid degradation; L-valine degradation.</text>
</comment>
<evidence type="ECO:0000256" key="8">
    <source>
        <dbReference type="RuleBase" id="RU362125"/>
    </source>
</evidence>
<sequence length="382" mass="42096">MDFTFSEEHEMLRELARKYADKEVRPHAEDIDKNADVPREIIDKAAELGFLGIPFPEEYGGGDMGETGYCIMLGEVSRACMSTAAALGGHISIGAMAVYLGGTEEQKKKLLPDMCAGEKLAAFALTEPQAGSDAAAMRTMAVKKGDRYIINGQKTFITNGGVADVYSIFALTNPEAGIRGISAFLVDKTMAGFSAGKPEEKMGIRGSHTTDLFFEDMEVPEENLLGEVNRGFRVAMKTLDVGRIGIGAQCLGAAREVLSLSVQHSKQRVQFGKPIAKLQAIQWMLAEMATETYNMESILYRTAWMCDNGIPFSREAAMTKLYCSEALDRIVDKAVQIHGGMGYMREYPIERFYRDARITRLYEGTSEIQKLVIARDVIARTD</sequence>
<dbReference type="PIRSF" id="PIRSF016578">
    <property type="entry name" value="HsaA"/>
    <property type="match status" value="1"/>
</dbReference>
<dbReference type="Pfam" id="PF02771">
    <property type="entry name" value="Acyl-CoA_dh_N"/>
    <property type="match status" value="1"/>
</dbReference>
<dbReference type="EMBL" id="NJBN01000006">
    <property type="protein sequence ID" value="TKJ40038.1"/>
    <property type="molecule type" value="Genomic_DNA"/>
</dbReference>
<name>A0A532UYP8_UNCL8</name>
<evidence type="ECO:0000256" key="4">
    <source>
        <dbReference type="ARBA" id="ARBA00022456"/>
    </source>
</evidence>
<dbReference type="FunFam" id="1.20.140.10:FF:000001">
    <property type="entry name" value="Acyl-CoA dehydrogenase"/>
    <property type="match status" value="1"/>
</dbReference>
<dbReference type="Gene3D" id="1.10.540.10">
    <property type="entry name" value="Acyl-CoA dehydrogenase/oxidase, N-terminal domain"/>
    <property type="match status" value="1"/>
</dbReference>
<evidence type="ECO:0000256" key="6">
    <source>
        <dbReference type="ARBA" id="ARBA00022827"/>
    </source>
</evidence>
<protein>
    <submittedName>
        <fullName evidence="12">Acyl-CoA dehydrogenase</fullName>
    </submittedName>
</protein>
<dbReference type="GO" id="GO:0050660">
    <property type="term" value="F:flavin adenine dinucleotide binding"/>
    <property type="evidence" value="ECO:0007669"/>
    <property type="project" value="InterPro"/>
</dbReference>
<dbReference type="Proteomes" id="UP000319619">
    <property type="component" value="Unassembled WGS sequence"/>
</dbReference>
<feature type="domain" description="Acyl-CoA oxidase/dehydrogenase middle" evidence="10">
    <location>
        <begin position="122"/>
        <end position="217"/>
    </location>
</feature>
<evidence type="ECO:0000256" key="2">
    <source>
        <dbReference type="ARBA" id="ARBA00005109"/>
    </source>
</evidence>
<evidence type="ECO:0000256" key="7">
    <source>
        <dbReference type="ARBA" id="ARBA00023002"/>
    </source>
</evidence>
<dbReference type="InterPro" id="IPR006091">
    <property type="entry name" value="Acyl-CoA_Oxase/DH_mid-dom"/>
</dbReference>
<comment type="cofactor">
    <cofactor evidence="1 8">
        <name>FAD</name>
        <dbReference type="ChEBI" id="CHEBI:57692"/>
    </cofactor>
</comment>
<gene>
    <name evidence="12" type="ORF">CEE37_09890</name>
</gene>
<accession>A0A532UYP8</accession>
<dbReference type="PROSITE" id="PS00073">
    <property type="entry name" value="ACYL_COA_DH_2"/>
    <property type="match status" value="1"/>
</dbReference>
<keyword evidence="5 8" id="KW-0285">Flavoprotein</keyword>
<dbReference type="AlphaFoldDB" id="A0A532UYP8"/>
<dbReference type="Pfam" id="PF00441">
    <property type="entry name" value="Acyl-CoA_dh_1"/>
    <property type="match status" value="1"/>
</dbReference>
<dbReference type="FunFam" id="1.10.540.10:FF:000002">
    <property type="entry name" value="Acyl-CoA dehydrogenase FadE19"/>
    <property type="match status" value="1"/>
</dbReference>
<dbReference type="PROSITE" id="PS00072">
    <property type="entry name" value="ACYL_COA_DH_1"/>
    <property type="match status" value="1"/>
</dbReference>
<comment type="caution">
    <text evidence="12">The sequence shown here is derived from an EMBL/GenBank/DDBJ whole genome shotgun (WGS) entry which is preliminary data.</text>
</comment>
<dbReference type="InterPro" id="IPR006089">
    <property type="entry name" value="Acyl-CoA_DH_CS"/>
</dbReference>
<evidence type="ECO:0000259" key="11">
    <source>
        <dbReference type="Pfam" id="PF02771"/>
    </source>
</evidence>
<evidence type="ECO:0000259" key="10">
    <source>
        <dbReference type="Pfam" id="PF02770"/>
    </source>
</evidence>
<dbReference type="InterPro" id="IPR037069">
    <property type="entry name" value="AcylCoA_DH/ox_N_sf"/>
</dbReference>
<dbReference type="InterPro" id="IPR009100">
    <property type="entry name" value="AcylCoA_DH/oxidase_NM_dom_sf"/>
</dbReference>
<feature type="domain" description="Acyl-CoA dehydrogenase/oxidase N-terminal" evidence="11">
    <location>
        <begin position="6"/>
        <end position="118"/>
    </location>
</feature>
<evidence type="ECO:0000259" key="9">
    <source>
        <dbReference type="Pfam" id="PF00441"/>
    </source>
</evidence>
<dbReference type="Gene3D" id="1.20.140.10">
    <property type="entry name" value="Butyryl-CoA Dehydrogenase, subunit A, domain 3"/>
    <property type="match status" value="1"/>
</dbReference>
<dbReference type="SUPFAM" id="SSF47203">
    <property type="entry name" value="Acyl-CoA dehydrogenase C-terminal domain-like"/>
    <property type="match status" value="1"/>
</dbReference>
<evidence type="ECO:0000256" key="3">
    <source>
        <dbReference type="ARBA" id="ARBA00009347"/>
    </source>
</evidence>
<dbReference type="InterPro" id="IPR036250">
    <property type="entry name" value="AcylCo_DH-like_C"/>
</dbReference>
<reference evidence="12 13" key="1">
    <citation type="submission" date="2017-06" db="EMBL/GenBank/DDBJ databases">
        <title>Novel microbial phyla capable of carbon fixation and sulfur reduction in deep-sea sediments.</title>
        <authorList>
            <person name="Huang J."/>
            <person name="Baker B."/>
            <person name="Wang Y."/>
        </authorList>
    </citation>
    <scope>NUCLEOTIDE SEQUENCE [LARGE SCALE GENOMIC DNA]</scope>
    <source>
        <strain evidence="12">B3_LCP</strain>
    </source>
</reference>
<proteinExistence type="inferred from homology"/>
<comment type="similarity">
    <text evidence="3 8">Belongs to the acyl-CoA dehydrogenase family.</text>
</comment>